<feature type="compositionally biased region" description="Basic and acidic residues" evidence="1">
    <location>
        <begin position="47"/>
        <end position="56"/>
    </location>
</feature>
<comment type="caution">
    <text evidence="2">The sequence shown here is derived from an EMBL/GenBank/DDBJ whole genome shotgun (WGS) entry which is preliminary data.</text>
</comment>
<keyword evidence="3" id="KW-1185">Reference proteome</keyword>
<evidence type="ECO:0000313" key="2">
    <source>
        <dbReference type="EMBL" id="GIH69530.1"/>
    </source>
</evidence>
<evidence type="ECO:0000313" key="3">
    <source>
        <dbReference type="Proteomes" id="UP000610966"/>
    </source>
</evidence>
<proteinExistence type="predicted"/>
<accession>A0A8J3VYZ8</accession>
<organism evidence="2 3">
    <name type="scientific">Sphaerimonospora thailandensis</name>
    <dbReference type="NCBI Taxonomy" id="795644"/>
    <lineage>
        <taxon>Bacteria</taxon>
        <taxon>Bacillati</taxon>
        <taxon>Actinomycetota</taxon>
        <taxon>Actinomycetes</taxon>
        <taxon>Streptosporangiales</taxon>
        <taxon>Streptosporangiaceae</taxon>
        <taxon>Sphaerimonospora</taxon>
    </lineage>
</organism>
<protein>
    <submittedName>
        <fullName evidence="2">Uncharacterized protein</fullName>
    </submittedName>
</protein>
<feature type="region of interest" description="Disordered" evidence="1">
    <location>
        <begin position="22"/>
        <end position="103"/>
    </location>
</feature>
<dbReference type="AlphaFoldDB" id="A0A8J3VYZ8"/>
<reference evidence="2" key="1">
    <citation type="submission" date="2021-01" db="EMBL/GenBank/DDBJ databases">
        <title>Whole genome shotgun sequence of Sphaerimonospora thailandensis NBRC 107569.</title>
        <authorList>
            <person name="Komaki H."/>
            <person name="Tamura T."/>
        </authorList>
    </citation>
    <scope>NUCLEOTIDE SEQUENCE</scope>
    <source>
        <strain evidence="2">NBRC 107569</strain>
    </source>
</reference>
<sequence>MSFLDDFADLLQPVAQALIQSVNENHADPGVGGTESGRAQSDAVSRPQDHSPDVWRNRTTLIPQRALRRNPDGLAGTTSGKPGQGQAEKQREAAIAQDETFPPRILTSAASGNALHLEITGRAYRPAASGGT</sequence>
<gene>
    <name evidence="2" type="ORF">Mth01_17830</name>
</gene>
<dbReference type="EMBL" id="BOOG01000015">
    <property type="protein sequence ID" value="GIH69530.1"/>
    <property type="molecule type" value="Genomic_DNA"/>
</dbReference>
<evidence type="ECO:0000256" key="1">
    <source>
        <dbReference type="SAM" id="MobiDB-lite"/>
    </source>
</evidence>
<dbReference type="Proteomes" id="UP000610966">
    <property type="component" value="Unassembled WGS sequence"/>
</dbReference>
<name>A0A8J3VYZ8_9ACTN</name>